<organism evidence="1 2">
    <name type="scientific">Branchiibius cervicis</name>
    <dbReference type="NCBI Taxonomy" id="908252"/>
    <lineage>
        <taxon>Bacteria</taxon>
        <taxon>Bacillati</taxon>
        <taxon>Actinomycetota</taxon>
        <taxon>Actinomycetes</taxon>
        <taxon>Micrococcales</taxon>
        <taxon>Dermacoccaceae</taxon>
        <taxon>Branchiibius</taxon>
    </lineage>
</organism>
<evidence type="ECO:0000313" key="1">
    <source>
        <dbReference type="EMBL" id="MFC6715246.1"/>
    </source>
</evidence>
<dbReference type="Proteomes" id="UP001596356">
    <property type="component" value="Unassembled WGS sequence"/>
</dbReference>
<sequence length="65" mass="7525">MAENNVAVIFAGQEYVDGNDRAASFFRRQGFTELRREDGDVAGWPQTVWMIHRTQVVEPEGRTRR</sequence>
<comment type="caution">
    <text evidence="1">The sequence shown here is derived from an EMBL/GenBank/DDBJ whole genome shotgun (WGS) entry which is preliminary data.</text>
</comment>
<evidence type="ECO:0008006" key="3">
    <source>
        <dbReference type="Google" id="ProtNLM"/>
    </source>
</evidence>
<reference evidence="2" key="1">
    <citation type="journal article" date="2019" name="Int. J. Syst. Evol. Microbiol.">
        <title>The Global Catalogue of Microorganisms (GCM) 10K type strain sequencing project: providing services to taxonomists for standard genome sequencing and annotation.</title>
        <authorList>
            <consortium name="The Broad Institute Genomics Platform"/>
            <consortium name="The Broad Institute Genome Sequencing Center for Infectious Disease"/>
            <person name="Wu L."/>
            <person name="Ma J."/>
        </authorList>
    </citation>
    <scope>NUCLEOTIDE SEQUENCE [LARGE SCALE GENOMIC DNA]</scope>
    <source>
        <strain evidence="2">NBRC 106593</strain>
    </source>
</reference>
<name>A0ABW2AW36_9MICO</name>
<dbReference type="EMBL" id="JBHSWJ010000002">
    <property type="protein sequence ID" value="MFC6715246.1"/>
    <property type="molecule type" value="Genomic_DNA"/>
</dbReference>
<proteinExistence type="predicted"/>
<accession>A0ABW2AW36</accession>
<gene>
    <name evidence="1" type="ORF">ACFQBT_16075</name>
</gene>
<dbReference type="RefSeq" id="WP_377824214.1">
    <property type="nucleotide sequence ID" value="NZ_JBHSWJ010000002.1"/>
</dbReference>
<protein>
    <recommendedName>
        <fullName evidence="3">GNAT family N-acetyltransferase</fullName>
    </recommendedName>
</protein>
<keyword evidence="2" id="KW-1185">Reference proteome</keyword>
<evidence type="ECO:0000313" key="2">
    <source>
        <dbReference type="Proteomes" id="UP001596356"/>
    </source>
</evidence>